<evidence type="ECO:0000313" key="2">
    <source>
        <dbReference type="Proteomes" id="UP001177140"/>
    </source>
</evidence>
<keyword evidence="2" id="KW-1185">Reference proteome</keyword>
<organism evidence="1 2">
    <name type="scientific">Papaver nudicaule</name>
    <name type="common">Iceland poppy</name>
    <dbReference type="NCBI Taxonomy" id="74823"/>
    <lineage>
        <taxon>Eukaryota</taxon>
        <taxon>Viridiplantae</taxon>
        <taxon>Streptophyta</taxon>
        <taxon>Embryophyta</taxon>
        <taxon>Tracheophyta</taxon>
        <taxon>Spermatophyta</taxon>
        <taxon>Magnoliopsida</taxon>
        <taxon>Ranunculales</taxon>
        <taxon>Papaveraceae</taxon>
        <taxon>Papaveroideae</taxon>
        <taxon>Papaver</taxon>
    </lineage>
</organism>
<sequence>DLNHAIFKLVWNRRSIERERNEGTNNLELFFSFSGIGGATATRTQSAVVSSMILLRLASHAWTSDQNLASKLHKNII</sequence>
<dbReference type="EMBL" id="JAJJMA010328169">
    <property type="protein sequence ID" value="MCL7050459.1"/>
    <property type="molecule type" value="Genomic_DNA"/>
</dbReference>
<feature type="non-terminal residue" evidence="1">
    <location>
        <position position="1"/>
    </location>
</feature>
<dbReference type="Proteomes" id="UP001177140">
    <property type="component" value="Unassembled WGS sequence"/>
</dbReference>
<accession>A0AA42B455</accession>
<reference evidence="1" key="1">
    <citation type="submission" date="2022-03" db="EMBL/GenBank/DDBJ databases">
        <title>A functionally conserved STORR gene fusion in Papaver species that diverged 16.8 million years ago.</title>
        <authorList>
            <person name="Catania T."/>
        </authorList>
    </citation>
    <scope>NUCLEOTIDE SEQUENCE</scope>
    <source>
        <strain evidence="1">S-191538</strain>
    </source>
</reference>
<evidence type="ECO:0000313" key="1">
    <source>
        <dbReference type="EMBL" id="MCL7050459.1"/>
    </source>
</evidence>
<dbReference type="AlphaFoldDB" id="A0AA42B455"/>
<protein>
    <submittedName>
        <fullName evidence="1">Uncharacterized protein</fullName>
    </submittedName>
</protein>
<name>A0AA42B455_PAPNU</name>
<comment type="caution">
    <text evidence="1">The sequence shown here is derived from an EMBL/GenBank/DDBJ whole genome shotgun (WGS) entry which is preliminary data.</text>
</comment>
<gene>
    <name evidence="1" type="ORF">MKW94_028539</name>
</gene>
<proteinExistence type="predicted"/>